<organism evidence="1 2">
    <name type="scientific">Symbiodinium microadriaticum</name>
    <name type="common">Dinoflagellate</name>
    <name type="synonym">Zooxanthella microadriatica</name>
    <dbReference type="NCBI Taxonomy" id="2951"/>
    <lineage>
        <taxon>Eukaryota</taxon>
        <taxon>Sar</taxon>
        <taxon>Alveolata</taxon>
        <taxon>Dinophyceae</taxon>
        <taxon>Suessiales</taxon>
        <taxon>Symbiodiniaceae</taxon>
        <taxon>Symbiodinium</taxon>
    </lineage>
</organism>
<dbReference type="AlphaFoldDB" id="A0A1Q9EM21"/>
<name>A0A1Q9EM21_SYMMI</name>
<dbReference type="EMBL" id="LSRX01000117">
    <property type="protein sequence ID" value="OLQ08474.1"/>
    <property type="molecule type" value="Genomic_DNA"/>
</dbReference>
<proteinExistence type="predicted"/>
<dbReference type="Pfam" id="PF03382">
    <property type="entry name" value="DUF285"/>
    <property type="match status" value="3"/>
</dbReference>
<dbReference type="InterPro" id="IPR005046">
    <property type="entry name" value="DUF285"/>
</dbReference>
<keyword evidence="2" id="KW-1185">Reference proteome</keyword>
<evidence type="ECO:0000313" key="2">
    <source>
        <dbReference type="Proteomes" id="UP000186817"/>
    </source>
</evidence>
<accession>A0A1Q9EM21</accession>
<evidence type="ECO:0000313" key="1">
    <source>
        <dbReference type="EMBL" id="OLQ08474.1"/>
    </source>
</evidence>
<comment type="caution">
    <text evidence="1">The sequence shown here is derived from an EMBL/GenBank/DDBJ whole genome shotgun (WGS) entry which is preliminary data.</text>
</comment>
<protein>
    <submittedName>
        <fullName evidence="1">Uncharacterized protein</fullName>
    </submittedName>
</protein>
<dbReference type="Proteomes" id="UP000186817">
    <property type="component" value="Unassembled WGS sequence"/>
</dbReference>
<dbReference type="OrthoDB" id="416134at2759"/>
<dbReference type="NCBIfam" id="TIGR02167">
    <property type="entry name" value="Liste_lipo_26"/>
    <property type="match status" value="4"/>
</dbReference>
<reference evidence="1 2" key="1">
    <citation type="submission" date="2016-02" db="EMBL/GenBank/DDBJ databases">
        <title>Genome analysis of coral dinoflagellate symbionts highlights evolutionary adaptations to a symbiotic lifestyle.</title>
        <authorList>
            <person name="Aranda M."/>
            <person name="Li Y."/>
            <person name="Liew Y.J."/>
            <person name="Baumgarten S."/>
            <person name="Simakov O."/>
            <person name="Wilson M."/>
            <person name="Piel J."/>
            <person name="Ashoor H."/>
            <person name="Bougouffa S."/>
            <person name="Bajic V.B."/>
            <person name="Ryu T."/>
            <person name="Ravasi T."/>
            <person name="Bayer T."/>
            <person name="Micklem G."/>
            <person name="Kim H."/>
            <person name="Bhak J."/>
            <person name="Lajeunesse T.C."/>
            <person name="Voolstra C.R."/>
        </authorList>
    </citation>
    <scope>NUCLEOTIDE SEQUENCE [LARGE SCALE GENOMIC DNA]</scope>
    <source>
        <strain evidence="1 2">CCMP2467</strain>
    </source>
</reference>
<dbReference type="InterPro" id="IPR011889">
    <property type="entry name" value="Liste_lipo_26"/>
</dbReference>
<sequence length="861" mass="96392">MSDPTFNDMKSAFWLAPDPIGEHIQCPRDGKMGCALVDWIRKDERRAQTHFLSWVWGYLISQVQSALRMYRLSAHSALAAQDMFFFMCFFVNNQFRIIVEETAAGSENLETIFEENLKRSGQMVAILDTWHQPVYLSRIWTVYEQFMASTLAIPVTIVMPESAMTSVQQQISCGQQGIQDITQSLSRVDSEHAGAWKKEDETKVKGIIECTVGFKHVNAHVTEVMVRWIGDVVKHQFHELIQEAQHNQQSQDSRQRLKEESAKGGGTRILCSRLPSSCEALEANWLEHMGKICVSLRRGLKLGGRRPLQMRLPREKDAGYLLGVAADAAVARKPLDGRRVKRELREAVVAWANGSAGRMDLAATYGEISRWDVSGVSNMSGLFQDLPMFNEDLRAWNTASVTDMRGMFENAQAFNMPIGTWDTSAVIDMSTMFKGARAFDQPIDSWNTSAVTDMRGIFRDAHAFNQPVGSWDTSQVKNMAGMFDSAYVFNQPIGTWNTAAVTDTSWMFYGARSFNQPVGSWDVSAVVSMNAMFCKAESFNQPLGSWNVSAVTSMESMFEDAHVFNQPIGLWDTSAVTTMEGMFVGAHAFNQPVGSWDTSHVKNMAGMFSNADVFNQPIGTWNTAAVTDMRWMLYGARAFNQHIGQWNTSSVISMRGMFEDAYKFDQPIGSWNTSAVTVMSRMFIQAYDFDQPIGSWDTSSVTSMNRMFYTAKTFNQPVGSWDVSRVTDMQAMFCRASRFNQPLASWNVSAVKSMRGMFARALEFNQPVGSWDTSAVQDMSLMFQKAARYNQPISSWNTSAVTDMRGMFYGARVATSALSTPSFSKRAEYLLLGRLSSTSMPRKTLQHADFVPSGPPGPSAS</sequence>
<gene>
    <name evidence="1" type="ORF">AK812_SmicGene8020</name>
</gene>